<dbReference type="Proteomes" id="UP001210211">
    <property type="component" value="Unassembled WGS sequence"/>
</dbReference>
<dbReference type="SUPFAM" id="SSF47370">
    <property type="entry name" value="Bromodomain"/>
    <property type="match status" value="1"/>
</dbReference>
<feature type="compositionally biased region" description="Basic and acidic residues" evidence="3">
    <location>
        <begin position="103"/>
        <end position="117"/>
    </location>
</feature>
<dbReference type="SMART" id="SM00297">
    <property type="entry name" value="BROMO"/>
    <property type="match status" value="1"/>
</dbReference>
<evidence type="ECO:0000313" key="5">
    <source>
        <dbReference type="EMBL" id="KAJ3707763.1"/>
    </source>
</evidence>
<feature type="domain" description="Bromo" evidence="4">
    <location>
        <begin position="188"/>
        <end position="261"/>
    </location>
</feature>
<dbReference type="Gene3D" id="1.20.920.10">
    <property type="entry name" value="Bromodomain-like"/>
    <property type="match status" value="1"/>
</dbReference>
<dbReference type="PROSITE" id="PS00633">
    <property type="entry name" value="BROMODOMAIN_1"/>
    <property type="match status" value="1"/>
</dbReference>
<dbReference type="AlphaFoldDB" id="A0AAD6A197"/>
<feature type="region of interest" description="Disordered" evidence="3">
    <location>
        <begin position="336"/>
        <end position="406"/>
    </location>
</feature>
<dbReference type="PANTHER" id="PTHR47809">
    <property type="entry name" value="DNA-BINDING BROMODOMAIN-CONTAINING PROTEIN"/>
    <property type="match status" value="1"/>
</dbReference>
<accession>A0AAD6A197</accession>
<dbReference type="PANTHER" id="PTHR47809:SF2">
    <property type="entry name" value="DNA-BINDING BROMODOMAIN-CONTAINING PROTEIN"/>
    <property type="match status" value="1"/>
</dbReference>
<evidence type="ECO:0000313" key="6">
    <source>
        <dbReference type="Proteomes" id="UP001210211"/>
    </source>
</evidence>
<gene>
    <name evidence="5" type="ORF">LUZ61_011468</name>
</gene>
<evidence type="ECO:0000259" key="4">
    <source>
        <dbReference type="PROSITE" id="PS50014"/>
    </source>
</evidence>
<organism evidence="5 6">
    <name type="scientific">Rhynchospora tenuis</name>
    <dbReference type="NCBI Taxonomy" id="198213"/>
    <lineage>
        <taxon>Eukaryota</taxon>
        <taxon>Viridiplantae</taxon>
        <taxon>Streptophyta</taxon>
        <taxon>Embryophyta</taxon>
        <taxon>Tracheophyta</taxon>
        <taxon>Spermatophyta</taxon>
        <taxon>Magnoliopsida</taxon>
        <taxon>Liliopsida</taxon>
        <taxon>Poales</taxon>
        <taxon>Cyperaceae</taxon>
        <taxon>Cyperoideae</taxon>
        <taxon>Rhynchosporeae</taxon>
        <taxon>Rhynchospora</taxon>
    </lineage>
</organism>
<feature type="compositionally biased region" description="Polar residues" evidence="3">
    <location>
        <begin position="143"/>
        <end position="153"/>
    </location>
</feature>
<evidence type="ECO:0000256" key="3">
    <source>
        <dbReference type="SAM" id="MobiDB-lite"/>
    </source>
</evidence>
<feature type="region of interest" description="Disordered" evidence="3">
    <location>
        <begin position="1"/>
        <end position="125"/>
    </location>
</feature>
<feature type="compositionally biased region" description="Basic and acidic residues" evidence="3">
    <location>
        <begin position="369"/>
        <end position="390"/>
    </location>
</feature>
<feature type="compositionally biased region" description="Basic and acidic residues" evidence="3">
    <location>
        <begin position="12"/>
        <end position="22"/>
    </location>
</feature>
<feature type="region of interest" description="Disordered" evidence="3">
    <location>
        <begin position="142"/>
        <end position="171"/>
    </location>
</feature>
<feature type="compositionally biased region" description="Polar residues" evidence="3">
    <location>
        <begin position="283"/>
        <end position="297"/>
    </location>
</feature>
<evidence type="ECO:0000256" key="1">
    <source>
        <dbReference type="ARBA" id="ARBA00023117"/>
    </source>
</evidence>
<reference evidence="5 6" key="1">
    <citation type="journal article" date="2022" name="Cell">
        <title>Repeat-based holocentromeres influence genome architecture and karyotype evolution.</title>
        <authorList>
            <person name="Hofstatter P.G."/>
            <person name="Thangavel G."/>
            <person name="Lux T."/>
            <person name="Neumann P."/>
            <person name="Vondrak T."/>
            <person name="Novak P."/>
            <person name="Zhang M."/>
            <person name="Costa L."/>
            <person name="Castellani M."/>
            <person name="Scott A."/>
            <person name="Toegelov H."/>
            <person name="Fuchs J."/>
            <person name="Mata-Sucre Y."/>
            <person name="Dias Y."/>
            <person name="Vanzela A.L.L."/>
            <person name="Huettel B."/>
            <person name="Almeida C.C.S."/>
            <person name="Simkova H."/>
            <person name="Souza G."/>
            <person name="Pedrosa-Harand A."/>
            <person name="Macas J."/>
            <person name="Mayer K.F.X."/>
            <person name="Houben A."/>
            <person name="Marques A."/>
        </authorList>
    </citation>
    <scope>NUCLEOTIDE SEQUENCE [LARGE SCALE GENOMIC DNA]</scope>
    <source>
        <strain evidence="5">RhyTen1mFocal</strain>
    </source>
</reference>
<name>A0AAD6A197_9POAL</name>
<dbReference type="InterPro" id="IPR036427">
    <property type="entry name" value="Bromodomain-like_sf"/>
</dbReference>
<proteinExistence type="predicted"/>
<keyword evidence="6" id="KW-1185">Reference proteome</keyword>
<dbReference type="InterPro" id="IPR018359">
    <property type="entry name" value="Bromodomain_CS"/>
</dbReference>
<dbReference type="PROSITE" id="PS50014">
    <property type="entry name" value="BROMODOMAIN_2"/>
    <property type="match status" value="1"/>
</dbReference>
<feature type="compositionally biased region" description="Acidic residues" evidence="3">
    <location>
        <begin position="40"/>
        <end position="50"/>
    </location>
</feature>
<dbReference type="Pfam" id="PF00439">
    <property type="entry name" value="Bromodomain"/>
    <property type="match status" value="1"/>
</dbReference>
<dbReference type="EMBL" id="JAMRDG010000001">
    <property type="protein sequence ID" value="KAJ3707763.1"/>
    <property type="molecule type" value="Genomic_DNA"/>
</dbReference>
<feature type="region of interest" description="Disordered" evidence="3">
    <location>
        <begin position="283"/>
        <end position="314"/>
    </location>
</feature>
<feature type="compositionally biased region" description="Low complexity" evidence="3">
    <location>
        <begin position="391"/>
        <end position="406"/>
    </location>
</feature>
<sequence length="509" mass="57134">MKRKRGQRSGHKKENKETEHEQLISSGSEPEPETDHEAEPEPETETDEMEVEPRPEPEPTTKITPKPEPSRPPVGQVVYSRVRVKIKSPASLPVEPYQTSSDKSNEQRKPQLAREDGGLPDLKNTKFGNFFSRKFGGIKIKTNKSLTPPSASVSGDMESNVASDLAGGSERRNEAELNSALTVIRKIMKMEAAAPFNEPVDPVALGIPDYFDVIETPMDFGTICKEIEQGHKYMNSEDVYKDVKLIWQNCYKYNNKGDYIIDLMRRVKKNFSKYWGAAGLSVSTDNSQTEEAGQSGQEKALSKSKLKNKKKKRSTMDHKSDCMCAVCTIRRRKFEKENPSMTDTPTVNLEEKSASEAGASSMDHSPGPDTEHNSRRDDNTHPIKENDNQLRSDNINNSNNAKFSNNQARKLHLSENEGSDESGPTSDEELEYKKKVDNDMNNASSQPKETYNKIQPPKKNEVLMENHIALELCKSVFNNGLMSRRSLARQPVSVRDSPIQSAVASLLKR</sequence>
<dbReference type="InterPro" id="IPR001487">
    <property type="entry name" value="Bromodomain"/>
</dbReference>
<feature type="compositionally biased region" description="Basic residues" evidence="3">
    <location>
        <begin position="302"/>
        <end position="313"/>
    </location>
</feature>
<protein>
    <recommendedName>
        <fullName evidence="4">Bromo domain-containing protein</fullName>
    </recommendedName>
</protein>
<comment type="caution">
    <text evidence="5">The sequence shown here is derived from an EMBL/GenBank/DDBJ whole genome shotgun (WGS) entry which is preliminary data.</text>
</comment>
<dbReference type="PRINTS" id="PR00503">
    <property type="entry name" value="BROMODOMAIN"/>
</dbReference>
<keyword evidence="1 2" id="KW-0103">Bromodomain</keyword>
<evidence type="ECO:0000256" key="2">
    <source>
        <dbReference type="PROSITE-ProRule" id="PRU00035"/>
    </source>
</evidence>
<feature type="compositionally biased region" description="Basic residues" evidence="3">
    <location>
        <begin position="1"/>
        <end position="11"/>
    </location>
</feature>